<dbReference type="InterPro" id="IPR001611">
    <property type="entry name" value="Leu-rich_rpt"/>
</dbReference>
<reference evidence="4 5" key="1">
    <citation type="journal article" date="2014" name="Genome Biol. Evol.">
        <title>The secreted proteins of Achlya hypogyna and Thraustotheca clavata identify the ancestral oomycete secretome and reveal gene acquisitions by horizontal gene transfer.</title>
        <authorList>
            <person name="Misner I."/>
            <person name="Blouin N."/>
            <person name="Leonard G."/>
            <person name="Richards T.A."/>
            <person name="Lane C.E."/>
        </authorList>
    </citation>
    <scope>NUCLEOTIDE SEQUENCE [LARGE SCALE GENOMIC DNA]</scope>
    <source>
        <strain evidence="4 5">ATCC 48635</strain>
    </source>
</reference>
<protein>
    <recommendedName>
        <fullName evidence="3">Disease resistance R13L4/SHOC-2-like LRR domain-containing protein</fullName>
    </recommendedName>
</protein>
<dbReference type="GO" id="GO:0005737">
    <property type="term" value="C:cytoplasm"/>
    <property type="evidence" value="ECO:0007669"/>
    <property type="project" value="TreeGrafter"/>
</dbReference>
<dbReference type="InterPro" id="IPR032675">
    <property type="entry name" value="LRR_dom_sf"/>
</dbReference>
<dbReference type="OrthoDB" id="203703at2759"/>
<dbReference type="PRINTS" id="PR00019">
    <property type="entry name" value="LEURICHRPT"/>
</dbReference>
<gene>
    <name evidence="4" type="ORF">ACHHYP_01188</name>
</gene>
<dbReference type="Pfam" id="PF00560">
    <property type="entry name" value="LRR_1"/>
    <property type="match status" value="1"/>
</dbReference>
<dbReference type="EMBL" id="JNBR01000009">
    <property type="protein sequence ID" value="OQS01356.1"/>
    <property type="molecule type" value="Genomic_DNA"/>
</dbReference>
<keyword evidence="2" id="KW-0677">Repeat</keyword>
<dbReference type="Proteomes" id="UP000243579">
    <property type="component" value="Unassembled WGS sequence"/>
</dbReference>
<evidence type="ECO:0000256" key="1">
    <source>
        <dbReference type="ARBA" id="ARBA00022614"/>
    </source>
</evidence>
<keyword evidence="5" id="KW-1185">Reference proteome</keyword>
<comment type="caution">
    <text evidence="4">The sequence shown here is derived from an EMBL/GenBank/DDBJ whole genome shotgun (WGS) entry which is preliminary data.</text>
</comment>
<proteinExistence type="predicted"/>
<evidence type="ECO:0000313" key="5">
    <source>
        <dbReference type="Proteomes" id="UP000243579"/>
    </source>
</evidence>
<accession>A0A1V9ZTK9</accession>
<evidence type="ECO:0000256" key="2">
    <source>
        <dbReference type="ARBA" id="ARBA00022737"/>
    </source>
</evidence>
<organism evidence="4 5">
    <name type="scientific">Achlya hypogyna</name>
    <name type="common">Oomycete</name>
    <name type="synonym">Protoachlya hypogyna</name>
    <dbReference type="NCBI Taxonomy" id="1202772"/>
    <lineage>
        <taxon>Eukaryota</taxon>
        <taxon>Sar</taxon>
        <taxon>Stramenopiles</taxon>
        <taxon>Oomycota</taxon>
        <taxon>Saprolegniomycetes</taxon>
        <taxon>Saprolegniales</taxon>
        <taxon>Achlyaceae</taxon>
        <taxon>Achlya</taxon>
    </lineage>
</organism>
<dbReference type="SMART" id="SM00369">
    <property type="entry name" value="LRR_TYP"/>
    <property type="match status" value="10"/>
</dbReference>
<dbReference type="PROSITE" id="PS51450">
    <property type="entry name" value="LRR"/>
    <property type="match status" value="2"/>
</dbReference>
<dbReference type="Pfam" id="PF23598">
    <property type="entry name" value="LRR_14"/>
    <property type="match status" value="1"/>
</dbReference>
<evidence type="ECO:0000313" key="4">
    <source>
        <dbReference type="EMBL" id="OQS01356.1"/>
    </source>
</evidence>
<dbReference type="STRING" id="1202772.A0A1V9ZTK9"/>
<evidence type="ECO:0000259" key="3">
    <source>
        <dbReference type="Pfam" id="PF23598"/>
    </source>
</evidence>
<dbReference type="Gene3D" id="3.80.10.10">
    <property type="entry name" value="Ribonuclease Inhibitor"/>
    <property type="match status" value="3"/>
</dbReference>
<name>A0A1V9ZTK9_ACHHY</name>
<dbReference type="InterPro" id="IPR050216">
    <property type="entry name" value="LRR_domain-containing"/>
</dbReference>
<dbReference type="AlphaFoldDB" id="A0A1V9ZTK9"/>
<keyword evidence="1" id="KW-0433">Leucine-rich repeat</keyword>
<dbReference type="Pfam" id="PF13855">
    <property type="entry name" value="LRR_8"/>
    <property type="match status" value="2"/>
</dbReference>
<dbReference type="PANTHER" id="PTHR48051">
    <property type="match status" value="1"/>
</dbReference>
<dbReference type="PANTHER" id="PTHR48051:SF1">
    <property type="entry name" value="RAS SUPPRESSOR PROTEIN 1"/>
    <property type="match status" value="1"/>
</dbReference>
<dbReference type="SMART" id="SM00364">
    <property type="entry name" value="LRR_BAC"/>
    <property type="match status" value="9"/>
</dbReference>
<dbReference type="InterPro" id="IPR003591">
    <property type="entry name" value="Leu-rich_rpt_typical-subtyp"/>
</dbReference>
<sequence>MGAAGSTQLLRATEAALADGAEQLDLSNERIAVLPPAFIAAASYATHLTDLRLSSTGLTSLPASFGRLVALERLALDRNLLKELPISFHELRRLRTLDVSYNQLGGLLGNFCDLESLEHLWLQSNKLPELPTALGNLRRLQSLFVQNNVLRGLPYSIVLLPGLQVLDASDNHIVDLPVEWETCRALRTLRLAHNYLAAVPTGLWDLPELEILTLAFNRLVALPRPTPEATMPSLTNLSGLRRSAAADELTASVGLSFNRLDDFLPSLANMPKLRVLTYTQNKLATFDAGRAAFFGLLDLVFLDLSENAIVSLPAGGDGLGWEVLAHLVELHVTNNRLKSVPPGLERLPQLKFLNISGNQLESLPDCIGDLATLETLWCNGNELRGLPPTIERWTQLHTLAIEHNPMTRVPLALASLESLTTLSMDRKSFALLDPALITFCNSLPSFEIHGL</sequence>
<feature type="domain" description="Disease resistance R13L4/SHOC-2-like LRR" evidence="3">
    <location>
        <begin position="344"/>
        <end position="425"/>
    </location>
</feature>
<dbReference type="InterPro" id="IPR055414">
    <property type="entry name" value="LRR_R13L4/SHOC2-like"/>
</dbReference>
<dbReference type="SUPFAM" id="SSF52058">
    <property type="entry name" value="L domain-like"/>
    <property type="match status" value="1"/>
</dbReference>